<sequence length="306" mass="33757">MSIGMDEPTRVHTLRTPDNRQLVGLETGAEDGIPVVYAHGMPGSALEALFFHEQARIAGFRILALDRPGIRGSSYQQDRTLLDYPRDLALFLDHLGIDRCIHMGWSSGGSRTMAAAHELPGRIRLAVLLSSYTHFREMAGARRLLLRTLWPGPVIADISQALFRATVALITAIAQRRPDFYMARARSLFSDADHAILGDPGQIRRFRASQLACLNSGAHAIATDLLTEMGDWGFRLGAIRTPTLVHQGAEDQLLPPAYARHLAATLPDAELTMLPHSGHFYPLSRPFQGDLFQRIEDALNAPRAGR</sequence>
<keyword evidence="3" id="KW-1185">Reference proteome</keyword>
<organism evidence="2 3">
    <name type="scientific">Halovibrio salipaludis</name>
    <dbReference type="NCBI Taxonomy" id="2032626"/>
    <lineage>
        <taxon>Bacteria</taxon>
        <taxon>Pseudomonadati</taxon>
        <taxon>Pseudomonadota</taxon>
        <taxon>Gammaproteobacteria</taxon>
        <taxon>Oceanospirillales</taxon>
        <taxon>Halomonadaceae</taxon>
        <taxon>Halovibrio</taxon>
    </lineage>
</organism>
<dbReference type="Proteomes" id="UP000218896">
    <property type="component" value="Unassembled WGS sequence"/>
</dbReference>
<dbReference type="PANTHER" id="PTHR43433:SF10">
    <property type="entry name" value="AB HYDROLASE-1 DOMAIN-CONTAINING PROTEIN"/>
    <property type="match status" value="1"/>
</dbReference>
<dbReference type="EMBL" id="NSKD01000001">
    <property type="protein sequence ID" value="PAU82301.1"/>
    <property type="molecule type" value="Genomic_DNA"/>
</dbReference>
<evidence type="ECO:0000313" key="2">
    <source>
        <dbReference type="EMBL" id="PAU82301.1"/>
    </source>
</evidence>
<dbReference type="SUPFAM" id="SSF53474">
    <property type="entry name" value="alpha/beta-Hydrolases"/>
    <property type="match status" value="1"/>
</dbReference>
<dbReference type="Pfam" id="PF00561">
    <property type="entry name" value="Abhydrolase_1"/>
    <property type="match status" value="1"/>
</dbReference>
<gene>
    <name evidence="2" type="ORF">CK501_03915</name>
</gene>
<dbReference type="Gene3D" id="3.40.50.1820">
    <property type="entry name" value="alpha/beta hydrolase"/>
    <property type="match status" value="1"/>
</dbReference>
<feature type="domain" description="AB hydrolase-1" evidence="1">
    <location>
        <begin position="34"/>
        <end position="281"/>
    </location>
</feature>
<proteinExistence type="predicted"/>
<protein>
    <submittedName>
        <fullName evidence="2">Alpha/beta hydrolase</fullName>
    </submittedName>
</protein>
<dbReference type="InterPro" id="IPR050471">
    <property type="entry name" value="AB_hydrolase"/>
</dbReference>
<name>A0A2A2F9X6_9GAMM</name>
<dbReference type="PANTHER" id="PTHR43433">
    <property type="entry name" value="HYDROLASE, ALPHA/BETA FOLD FAMILY PROTEIN"/>
    <property type="match status" value="1"/>
</dbReference>
<keyword evidence="2" id="KW-0378">Hydrolase</keyword>
<dbReference type="AlphaFoldDB" id="A0A2A2F9X6"/>
<dbReference type="RefSeq" id="WP_095616395.1">
    <property type="nucleotide sequence ID" value="NZ_NSKD01000001.1"/>
</dbReference>
<dbReference type="InterPro" id="IPR000073">
    <property type="entry name" value="AB_hydrolase_1"/>
</dbReference>
<evidence type="ECO:0000313" key="3">
    <source>
        <dbReference type="Proteomes" id="UP000218896"/>
    </source>
</evidence>
<evidence type="ECO:0000259" key="1">
    <source>
        <dbReference type="Pfam" id="PF00561"/>
    </source>
</evidence>
<dbReference type="OrthoDB" id="9779853at2"/>
<dbReference type="GO" id="GO:0016787">
    <property type="term" value="F:hydrolase activity"/>
    <property type="evidence" value="ECO:0007669"/>
    <property type="project" value="UniProtKB-KW"/>
</dbReference>
<reference evidence="2 3" key="1">
    <citation type="submission" date="2017-08" db="EMBL/GenBank/DDBJ databases">
        <title>Halovibrio sewagensis sp. nov., isolated from wastewater of high salinity.</title>
        <authorList>
            <person name="Dong X."/>
            <person name="Zhang G."/>
        </authorList>
    </citation>
    <scope>NUCLEOTIDE SEQUENCE [LARGE SCALE GENOMIC DNA]</scope>
    <source>
        <strain evidence="2 3">YL5-2</strain>
    </source>
</reference>
<comment type="caution">
    <text evidence="2">The sequence shown here is derived from an EMBL/GenBank/DDBJ whole genome shotgun (WGS) entry which is preliminary data.</text>
</comment>
<dbReference type="InterPro" id="IPR029058">
    <property type="entry name" value="AB_hydrolase_fold"/>
</dbReference>
<accession>A0A2A2F9X6</accession>